<dbReference type="SMART" id="SM00044">
    <property type="entry name" value="CYCc"/>
    <property type="match status" value="1"/>
</dbReference>
<dbReference type="GO" id="GO:0035556">
    <property type="term" value="P:intracellular signal transduction"/>
    <property type="evidence" value="ECO:0007669"/>
    <property type="project" value="InterPro"/>
</dbReference>
<dbReference type="SUPFAM" id="SSF55073">
    <property type="entry name" value="Nucleotide cyclase"/>
    <property type="match status" value="1"/>
</dbReference>
<evidence type="ECO:0000259" key="1">
    <source>
        <dbReference type="PROSITE" id="PS50125"/>
    </source>
</evidence>
<proteinExistence type="predicted"/>
<dbReference type="InterPro" id="IPR029016">
    <property type="entry name" value="GAF-like_dom_sf"/>
</dbReference>
<dbReference type="Pfam" id="PF01590">
    <property type="entry name" value="GAF"/>
    <property type="match status" value="2"/>
</dbReference>
<organism evidence="2 3">
    <name type="scientific">Falsiruegeria mediterranea M17</name>
    <dbReference type="NCBI Taxonomy" id="1200281"/>
    <lineage>
        <taxon>Bacteria</taxon>
        <taxon>Pseudomonadati</taxon>
        <taxon>Pseudomonadota</taxon>
        <taxon>Alphaproteobacteria</taxon>
        <taxon>Rhodobacterales</taxon>
        <taxon>Roseobacteraceae</taxon>
        <taxon>Falsiruegeria</taxon>
    </lineage>
</organism>
<dbReference type="SMART" id="SM00065">
    <property type="entry name" value="GAF"/>
    <property type="match status" value="2"/>
</dbReference>
<accession>A0A2R8CDI5</accession>
<evidence type="ECO:0000313" key="2">
    <source>
        <dbReference type="EMBL" id="SPJ30461.1"/>
    </source>
</evidence>
<dbReference type="InterPro" id="IPR003018">
    <property type="entry name" value="GAF"/>
</dbReference>
<dbReference type="RefSeq" id="WP_108790958.1">
    <property type="nucleotide sequence ID" value="NZ_ONZG01000011.1"/>
</dbReference>
<protein>
    <submittedName>
        <fullName evidence="2">Adenylate cyclase 2</fullName>
        <ecNumber evidence="2">4.6.1.1</ecNumber>
    </submittedName>
</protein>
<dbReference type="Gene3D" id="3.30.450.40">
    <property type="match status" value="2"/>
</dbReference>
<keyword evidence="2" id="KW-0456">Lyase</keyword>
<dbReference type="GO" id="GO:0004016">
    <property type="term" value="F:adenylate cyclase activity"/>
    <property type="evidence" value="ECO:0007669"/>
    <property type="project" value="UniProtKB-EC"/>
</dbReference>
<dbReference type="EMBL" id="ONZG01000011">
    <property type="protein sequence ID" value="SPJ30461.1"/>
    <property type="molecule type" value="Genomic_DNA"/>
</dbReference>
<dbReference type="GO" id="GO:0006171">
    <property type="term" value="P:cAMP biosynthetic process"/>
    <property type="evidence" value="ECO:0007669"/>
    <property type="project" value="TreeGrafter"/>
</dbReference>
<sequence length="600" mass="66053">MENDTTRDSLLTELHRGLRREEATRTILQVIQKSRDDEGPVFEAILTQAAVLCEASQASLQLANTERTQFEIAAYWGFEETAFNVGGTAPLDSGRPIPEAIRSGLTVNIADLSETDFYRKKDPIISHVVDVEGVRSWLVVPLLSGPQAIGAIALSRKEVRPFIETEIHLVESFAAQAVIAIENGRQFREVRTRLEREQASAEILKIISQSRDNEQPVLDAIVSNAGHLTNAHLAGISLVNSEGTHLAYAAAFGPMSEHFPKGTEFDLTGQLQIAVTVRESRTIQTPDMANDPLYFEGDPVRRKIVDEVGIRTFLTIPLVKNAIAFGCLNLSRREVRPFTTDEIRMVETFAAQAVIAIENVRQFRALETLNAELEDRVKDQVGEIERMGKLKRFLPAAVADTVISSGSEKMLASHRALLGVLFCDIRGFTAFCEIAEPEETIEVLQTYHEEMGKLINAHGAGVDHRMGDGIMVLFNDPIPCSDPAGDAVRLAVAMRSRMDELAKHWKRMGFRLGFGVGVSLGYATVGMVGYEGRSEYTASGTAINVASRLCELAEDGEILLSTRAAVAVEDDCPSISSGEFTLKGIREPIEVFRLDRRENS</sequence>
<dbReference type="Proteomes" id="UP000244898">
    <property type="component" value="Unassembled WGS sequence"/>
</dbReference>
<dbReference type="PROSITE" id="PS50125">
    <property type="entry name" value="GUANYLATE_CYCLASE_2"/>
    <property type="match status" value="1"/>
</dbReference>
<dbReference type="EC" id="4.6.1.1" evidence="2"/>
<dbReference type="AlphaFoldDB" id="A0A2R8CDI5"/>
<feature type="domain" description="Guanylate cyclase" evidence="1">
    <location>
        <begin position="419"/>
        <end position="550"/>
    </location>
</feature>
<dbReference type="PANTHER" id="PTHR43081:SF20">
    <property type="entry name" value="TWO-COMPONENT RESPONSE REGULATOR"/>
    <property type="match status" value="1"/>
</dbReference>
<dbReference type="InterPro" id="IPR001054">
    <property type="entry name" value="A/G_cyclase"/>
</dbReference>
<keyword evidence="3" id="KW-1185">Reference proteome</keyword>
<gene>
    <name evidence="2" type="primary">cyaB_5</name>
    <name evidence="2" type="ORF">TRM7615_03995</name>
</gene>
<dbReference type="PANTHER" id="PTHR43081">
    <property type="entry name" value="ADENYLATE CYCLASE, TERMINAL-DIFFERENTIATION SPECIFIC-RELATED"/>
    <property type="match status" value="1"/>
</dbReference>
<name>A0A2R8CDI5_9RHOB</name>
<dbReference type="InterPro" id="IPR050697">
    <property type="entry name" value="Adenylyl/Guanylyl_Cyclase_3/4"/>
</dbReference>
<evidence type="ECO:0000313" key="3">
    <source>
        <dbReference type="Proteomes" id="UP000244898"/>
    </source>
</evidence>
<dbReference type="Gene3D" id="3.30.70.1230">
    <property type="entry name" value="Nucleotide cyclase"/>
    <property type="match status" value="1"/>
</dbReference>
<dbReference type="CDD" id="cd07302">
    <property type="entry name" value="CHD"/>
    <property type="match status" value="1"/>
</dbReference>
<dbReference type="OrthoDB" id="9801651at2"/>
<dbReference type="Pfam" id="PF00211">
    <property type="entry name" value="Guanylate_cyc"/>
    <property type="match status" value="1"/>
</dbReference>
<dbReference type="InterPro" id="IPR029787">
    <property type="entry name" value="Nucleotide_cyclase"/>
</dbReference>
<reference evidence="3" key="1">
    <citation type="submission" date="2018-03" db="EMBL/GenBank/DDBJ databases">
        <authorList>
            <person name="Rodrigo-Torres L."/>
            <person name="Arahal R. D."/>
            <person name="Lucena T."/>
        </authorList>
    </citation>
    <scope>NUCLEOTIDE SEQUENCE [LARGE SCALE GENOMIC DNA]</scope>
    <source>
        <strain evidence="3">CECT 7615</strain>
    </source>
</reference>
<dbReference type="SUPFAM" id="SSF55781">
    <property type="entry name" value="GAF domain-like"/>
    <property type="match status" value="2"/>
</dbReference>